<feature type="coiled-coil region" evidence="10">
    <location>
        <begin position="642"/>
        <end position="676"/>
    </location>
</feature>
<dbReference type="GO" id="GO:0005874">
    <property type="term" value="C:microtubule"/>
    <property type="evidence" value="ECO:0007669"/>
    <property type="project" value="UniProtKB-KW"/>
</dbReference>
<dbReference type="Gene3D" id="3.40.850.10">
    <property type="entry name" value="Kinesin motor domain"/>
    <property type="match status" value="1"/>
</dbReference>
<dbReference type="PRINTS" id="PR00380">
    <property type="entry name" value="KINESINHEAVY"/>
</dbReference>
<dbReference type="Proteomes" id="UP000219338">
    <property type="component" value="Unassembled WGS sequence"/>
</dbReference>
<evidence type="ECO:0000256" key="10">
    <source>
        <dbReference type="SAM" id="Coils"/>
    </source>
</evidence>
<organism evidence="13 14">
    <name type="scientific">Armillaria ostoyae</name>
    <name type="common">Armillaria root rot fungus</name>
    <dbReference type="NCBI Taxonomy" id="47428"/>
    <lineage>
        <taxon>Eukaryota</taxon>
        <taxon>Fungi</taxon>
        <taxon>Dikarya</taxon>
        <taxon>Basidiomycota</taxon>
        <taxon>Agaricomycotina</taxon>
        <taxon>Agaricomycetes</taxon>
        <taxon>Agaricomycetidae</taxon>
        <taxon>Agaricales</taxon>
        <taxon>Marasmiineae</taxon>
        <taxon>Physalacriaceae</taxon>
        <taxon>Armillaria</taxon>
    </lineage>
</organism>
<dbReference type="SUPFAM" id="SSF52540">
    <property type="entry name" value="P-loop containing nucleoside triphosphate hydrolases"/>
    <property type="match status" value="1"/>
</dbReference>
<gene>
    <name evidence="13" type="ORF">ARMOST_03724</name>
</gene>
<dbReference type="AlphaFoldDB" id="A0A284QVI5"/>
<dbReference type="FunFam" id="3.40.850.10:FF:000031">
    <property type="entry name" value="Kinesin-like protein"/>
    <property type="match status" value="1"/>
</dbReference>
<comment type="subcellular location">
    <subcellularLocation>
        <location evidence="1">Cytoplasm</location>
        <location evidence="1">Cytoskeleton</location>
    </subcellularLocation>
</comment>
<evidence type="ECO:0000256" key="8">
    <source>
        <dbReference type="ARBA" id="ARBA00023212"/>
    </source>
</evidence>
<evidence type="ECO:0000256" key="4">
    <source>
        <dbReference type="ARBA" id="ARBA00022741"/>
    </source>
</evidence>
<keyword evidence="6 10" id="KW-0175">Coiled coil</keyword>
<keyword evidence="2" id="KW-0963">Cytoplasm</keyword>
<evidence type="ECO:0000259" key="12">
    <source>
        <dbReference type="PROSITE" id="PS50067"/>
    </source>
</evidence>
<accession>A0A284QVI5</accession>
<protein>
    <submittedName>
        <fullName evidence="13">Probable Kinesin-1 motor protein</fullName>
    </submittedName>
</protein>
<dbReference type="OrthoDB" id="3176171at2759"/>
<dbReference type="EMBL" id="FUEG01000002">
    <property type="protein sequence ID" value="SJL00411.1"/>
    <property type="molecule type" value="Genomic_DNA"/>
</dbReference>
<keyword evidence="5 9" id="KW-0067">ATP-binding</keyword>
<feature type="compositionally biased region" description="Low complexity" evidence="11">
    <location>
        <begin position="392"/>
        <end position="424"/>
    </location>
</feature>
<sequence length="982" mass="108831">MATTGNNIKVVCRFRPSNAIEQREGGENVVAFDDNLTTVKLRSTSLTSGPERDGFTFDRVFPMGTQQHEVFDYGVKDIVKDVLDGYNGTVFAYGQTGSGKTFTMMGADIDSDELKGIIPRITEQIFQSIVESDAHLEYLVKASYMEIYLEKIRDLLAPQNDNLQVHEEKSKGVYVKNLSDYYVSSAREVYEIMRTGGEARVVSSTNMNAESSRSHSIFLITIEQRNTETGARKTGNLYLVDLAGSEKVGKTGASGQTLEEAKKINKSLSALGMVINALTDAKVKYIPYRDSKLTRILQESLGGNSRTTLIINCSPSSYNEAETLSTLRFGIRAKSIKNSARVNTELSPLELKGLLGKAQAANVSYQKYIAALEAELAIWRSGGHVEEVEWATPGKSGAPAAPAAAAPTKKTPSSSSPSTPAPSSRSLTPVPINPTIEGLRSDDSRPQTPTVVGLEKDEREDFLRRENEISDQLAERESALVAAEKLIKELKEELVFLKEQEASVNKENKSMSSQINELRLQVERLDYDNKEGVITIDILKEQNADSKNELDELKKQIGELKSAQKESSAEDKEKRKQEKMALMMAKFDTQGAFSEKDDQLRQILAKLDAADPVSSLTADDLTAIRRQLAEGQSLVRETVDRLRQSQEENEMITRRRDELESRVASLETEYEELLEKTIHDEETSNVDIAESMVDLKNKLEAQYAAKRDAHLSEVVDLKQQLDMKANEVRSLNASIESLKSVNEELKSGCTQRAFAVTSAGIEGGKNLAESAQDLERTRKAINVQLAEFDGVKKSLMRDLQNRCEKVVELEIQLDEIKEQYNNVIRNSNSKAQQKKMAFLERNLEQLTLVQKQLVDQNSSLKKEAGIAERKLLARNERIQNLEALLQDADRRLSVQNQKFEAQLQAVKERLDQARAQKAATTSSLNFGRIAKPLRGGGGTAPPTSVPVPISGGGGSNANPLARLQNEETGSGAKRASWFFNSR</sequence>
<keyword evidence="8" id="KW-0206">Cytoskeleton</keyword>
<evidence type="ECO:0000256" key="1">
    <source>
        <dbReference type="ARBA" id="ARBA00004245"/>
    </source>
</evidence>
<dbReference type="PANTHER" id="PTHR47968">
    <property type="entry name" value="CENTROMERE PROTEIN E"/>
    <property type="match status" value="1"/>
</dbReference>
<keyword evidence="7 9" id="KW-0505">Motor protein</keyword>
<dbReference type="InterPro" id="IPR036961">
    <property type="entry name" value="Kinesin_motor_dom_sf"/>
</dbReference>
<proteinExistence type="inferred from homology"/>
<keyword evidence="4 9" id="KW-0547">Nucleotide-binding</keyword>
<dbReference type="PANTHER" id="PTHR47968:SF75">
    <property type="entry name" value="CENTROMERE-ASSOCIATED PROTEIN E"/>
    <property type="match status" value="1"/>
</dbReference>
<evidence type="ECO:0000313" key="14">
    <source>
        <dbReference type="Proteomes" id="UP000219338"/>
    </source>
</evidence>
<evidence type="ECO:0000256" key="11">
    <source>
        <dbReference type="SAM" id="MobiDB-lite"/>
    </source>
</evidence>
<keyword evidence="14" id="KW-1185">Reference proteome</keyword>
<dbReference type="CDD" id="cd23649">
    <property type="entry name" value="Khc_CBD_cc"/>
    <property type="match status" value="1"/>
</dbReference>
<name>A0A284QVI5_ARMOS</name>
<feature type="domain" description="Kinesin motor" evidence="12">
    <location>
        <begin position="7"/>
        <end position="336"/>
    </location>
</feature>
<dbReference type="GO" id="GO:0007018">
    <property type="term" value="P:microtubule-based movement"/>
    <property type="evidence" value="ECO:0007669"/>
    <property type="project" value="InterPro"/>
</dbReference>
<dbReference type="GO" id="GO:0003777">
    <property type="term" value="F:microtubule motor activity"/>
    <property type="evidence" value="ECO:0007669"/>
    <property type="project" value="InterPro"/>
</dbReference>
<dbReference type="InterPro" id="IPR027640">
    <property type="entry name" value="Kinesin-like_fam"/>
</dbReference>
<feature type="region of interest" description="Disordered" evidence="11">
    <location>
        <begin position="392"/>
        <end position="450"/>
    </location>
</feature>
<dbReference type="OMA" id="FPMGTKQ"/>
<dbReference type="InterPro" id="IPR059182">
    <property type="entry name" value="Khc_C"/>
</dbReference>
<dbReference type="InterPro" id="IPR027417">
    <property type="entry name" value="P-loop_NTPase"/>
</dbReference>
<evidence type="ECO:0000256" key="7">
    <source>
        <dbReference type="ARBA" id="ARBA00023175"/>
    </source>
</evidence>
<dbReference type="STRING" id="47428.A0A284QVI5"/>
<evidence type="ECO:0000256" key="6">
    <source>
        <dbReference type="ARBA" id="ARBA00023054"/>
    </source>
</evidence>
<feature type="coiled-coil region" evidence="10">
    <location>
        <begin position="536"/>
        <end position="570"/>
    </location>
</feature>
<feature type="coiled-coil region" evidence="10">
    <location>
        <begin position="799"/>
        <end position="923"/>
    </location>
</feature>
<dbReference type="SMART" id="SM00129">
    <property type="entry name" value="KISc"/>
    <property type="match status" value="1"/>
</dbReference>
<feature type="region of interest" description="Disordered" evidence="11">
    <location>
        <begin position="950"/>
        <end position="982"/>
    </location>
</feature>
<evidence type="ECO:0000256" key="2">
    <source>
        <dbReference type="ARBA" id="ARBA00022490"/>
    </source>
</evidence>
<dbReference type="InterPro" id="IPR001752">
    <property type="entry name" value="Kinesin_motor_dom"/>
</dbReference>
<dbReference type="GO" id="GO:0005524">
    <property type="term" value="F:ATP binding"/>
    <property type="evidence" value="ECO:0007669"/>
    <property type="project" value="UniProtKB-UniRule"/>
</dbReference>
<dbReference type="CDD" id="cd01369">
    <property type="entry name" value="KISc_KHC_KIF5"/>
    <property type="match status" value="1"/>
</dbReference>
<dbReference type="GO" id="GO:0008017">
    <property type="term" value="F:microtubule binding"/>
    <property type="evidence" value="ECO:0007669"/>
    <property type="project" value="InterPro"/>
</dbReference>
<keyword evidence="3" id="KW-0493">Microtubule</keyword>
<feature type="coiled-coil region" evidence="10">
    <location>
        <begin position="473"/>
        <end position="507"/>
    </location>
</feature>
<feature type="binding site" evidence="9">
    <location>
        <begin position="94"/>
        <end position="101"/>
    </location>
    <ligand>
        <name>ATP</name>
        <dbReference type="ChEBI" id="CHEBI:30616"/>
    </ligand>
</feature>
<evidence type="ECO:0000256" key="5">
    <source>
        <dbReference type="ARBA" id="ARBA00022840"/>
    </source>
</evidence>
<dbReference type="Pfam" id="PF00225">
    <property type="entry name" value="Kinesin"/>
    <property type="match status" value="1"/>
</dbReference>
<comment type="similarity">
    <text evidence="9">Belongs to the TRAFAC class myosin-kinesin ATPase superfamily. Kinesin family.</text>
</comment>
<reference evidence="14" key="1">
    <citation type="journal article" date="2017" name="Nat. Ecol. Evol.">
        <title>Genome expansion and lineage-specific genetic innovations in the forest pathogenic fungi Armillaria.</title>
        <authorList>
            <person name="Sipos G."/>
            <person name="Prasanna A.N."/>
            <person name="Walter M.C."/>
            <person name="O'Connor E."/>
            <person name="Balint B."/>
            <person name="Krizsan K."/>
            <person name="Kiss B."/>
            <person name="Hess J."/>
            <person name="Varga T."/>
            <person name="Slot J."/>
            <person name="Riley R."/>
            <person name="Boka B."/>
            <person name="Rigling D."/>
            <person name="Barry K."/>
            <person name="Lee J."/>
            <person name="Mihaltcheva S."/>
            <person name="LaButti K."/>
            <person name="Lipzen A."/>
            <person name="Waldron R."/>
            <person name="Moloney N.M."/>
            <person name="Sperisen C."/>
            <person name="Kredics L."/>
            <person name="Vagvoelgyi C."/>
            <person name="Patrignani A."/>
            <person name="Fitzpatrick D."/>
            <person name="Nagy I."/>
            <person name="Doyle S."/>
            <person name="Anderson J.B."/>
            <person name="Grigoriev I.V."/>
            <person name="Gueldener U."/>
            <person name="Muensterkoetter M."/>
            <person name="Nagy L.G."/>
        </authorList>
    </citation>
    <scope>NUCLEOTIDE SEQUENCE [LARGE SCALE GENOMIC DNA]</scope>
    <source>
        <strain evidence="14">C18/9</strain>
    </source>
</reference>
<evidence type="ECO:0000256" key="3">
    <source>
        <dbReference type="ARBA" id="ARBA00022701"/>
    </source>
</evidence>
<dbReference type="PROSITE" id="PS50067">
    <property type="entry name" value="KINESIN_MOTOR_2"/>
    <property type="match status" value="1"/>
</dbReference>
<evidence type="ECO:0000313" key="13">
    <source>
        <dbReference type="EMBL" id="SJL00411.1"/>
    </source>
</evidence>
<evidence type="ECO:0000256" key="9">
    <source>
        <dbReference type="PROSITE-ProRule" id="PRU00283"/>
    </source>
</evidence>